<sequence>MCCQADVWLSKLHNKNFDGLTITPFQIVVPTNTINLFFQKYFVSSTLKILDLPGFNGSKSLTHILFKTLETEDLLILNCLAIVLHDKPSSVLSTIIIY</sequence>
<gene>
    <name evidence="1" type="ORF">FCALED_LOCUS9482</name>
</gene>
<dbReference type="AlphaFoldDB" id="A0A9N9GR26"/>
<dbReference type="Proteomes" id="UP000789570">
    <property type="component" value="Unassembled WGS sequence"/>
</dbReference>
<name>A0A9N9GR26_9GLOM</name>
<proteinExistence type="predicted"/>
<accession>A0A9N9GR26</accession>
<protein>
    <submittedName>
        <fullName evidence="1">11598_t:CDS:1</fullName>
    </submittedName>
</protein>
<evidence type="ECO:0000313" key="1">
    <source>
        <dbReference type="EMBL" id="CAG8619544.1"/>
    </source>
</evidence>
<organism evidence="1 2">
    <name type="scientific">Funneliformis caledonium</name>
    <dbReference type="NCBI Taxonomy" id="1117310"/>
    <lineage>
        <taxon>Eukaryota</taxon>
        <taxon>Fungi</taxon>
        <taxon>Fungi incertae sedis</taxon>
        <taxon>Mucoromycota</taxon>
        <taxon>Glomeromycotina</taxon>
        <taxon>Glomeromycetes</taxon>
        <taxon>Glomerales</taxon>
        <taxon>Glomeraceae</taxon>
        <taxon>Funneliformis</taxon>
    </lineage>
</organism>
<comment type="caution">
    <text evidence="1">The sequence shown here is derived from an EMBL/GenBank/DDBJ whole genome shotgun (WGS) entry which is preliminary data.</text>
</comment>
<dbReference type="EMBL" id="CAJVPQ010003153">
    <property type="protein sequence ID" value="CAG8619544.1"/>
    <property type="molecule type" value="Genomic_DNA"/>
</dbReference>
<reference evidence="1" key="1">
    <citation type="submission" date="2021-06" db="EMBL/GenBank/DDBJ databases">
        <authorList>
            <person name="Kallberg Y."/>
            <person name="Tangrot J."/>
            <person name="Rosling A."/>
        </authorList>
    </citation>
    <scope>NUCLEOTIDE SEQUENCE</scope>
    <source>
        <strain evidence="1">UK204</strain>
    </source>
</reference>
<evidence type="ECO:0000313" key="2">
    <source>
        <dbReference type="Proteomes" id="UP000789570"/>
    </source>
</evidence>
<keyword evidence="2" id="KW-1185">Reference proteome</keyword>